<evidence type="ECO:0000256" key="3">
    <source>
        <dbReference type="ARBA" id="ARBA00022679"/>
    </source>
</evidence>
<dbReference type="PROSITE" id="PS00108">
    <property type="entry name" value="PROTEIN_KINASE_ST"/>
    <property type="match status" value="1"/>
</dbReference>
<evidence type="ECO:0000256" key="2">
    <source>
        <dbReference type="ARBA" id="ARBA00022527"/>
    </source>
</evidence>
<protein>
    <recommendedName>
        <fullName evidence="1">non-specific serine/threonine protein kinase</fullName>
        <ecNumber evidence="1">2.7.11.1</ecNumber>
    </recommendedName>
</protein>
<dbReference type="InterPro" id="IPR000719">
    <property type="entry name" value="Prot_kinase_dom"/>
</dbReference>
<reference evidence="9" key="1">
    <citation type="submission" date="2020-07" db="EMBL/GenBank/DDBJ databases">
        <title>Huge and variable diversity of episymbiotic CPR bacteria and DPANN archaea in groundwater ecosystems.</title>
        <authorList>
            <person name="He C.Y."/>
            <person name="Keren R."/>
            <person name="Whittaker M."/>
            <person name="Farag I.F."/>
            <person name="Doudna J."/>
            <person name="Cate J.H.D."/>
            <person name="Banfield J.F."/>
        </authorList>
    </citation>
    <scope>NUCLEOTIDE SEQUENCE</scope>
    <source>
        <strain evidence="9">NC_groundwater_763_Ag_S-0.2um_68_21</strain>
    </source>
</reference>
<evidence type="ECO:0000256" key="1">
    <source>
        <dbReference type="ARBA" id="ARBA00012513"/>
    </source>
</evidence>
<keyword evidence="3" id="KW-0808">Transferase</keyword>
<dbReference type="GO" id="GO:0005524">
    <property type="term" value="F:ATP binding"/>
    <property type="evidence" value="ECO:0007669"/>
    <property type="project" value="UniProtKB-UniRule"/>
</dbReference>
<evidence type="ECO:0000313" key="9">
    <source>
        <dbReference type="EMBL" id="MBI3129198.1"/>
    </source>
</evidence>
<dbReference type="InterPro" id="IPR017441">
    <property type="entry name" value="Protein_kinase_ATP_BS"/>
</dbReference>
<dbReference type="GO" id="GO:0004674">
    <property type="term" value="F:protein serine/threonine kinase activity"/>
    <property type="evidence" value="ECO:0007669"/>
    <property type="project" value="UniProtKB-KW"/>
</dbReference>
<gene>
    <name evidence="9" type="ORF">HYZ11_16445</name>
</gene>
<dbReference type="Proteomes" id="UP000782312">
    <property type="component" value="Unassembled WGS sequence"/>
</dbReference>
<dbReference type="Gene3D" id="3.30.200.20">
    <property type="entry name" value="Phosphorylase Kinase, domain 1"/>
    <property type="match status" value="1"/>
</dbReference>
<dbReference type="PROSITE" id="PS00107">
    <property type="entry name" value="PROTEIN_KINASE_ATP"/>
    <property type="match status" value="1"/>
</dbReference>
<dbReference type="SUPFAM" id="SSF48452">
    <property type="entry name" value="TPR-like"/>
    <property type="match status" value="2"/>
</dbReference>
<dbReference type="Pfam" id="PF00069">
    <property type="entry name" value="Pkinase"/>
    <property type="match status" value="1"/>
</dbReference>
<evidence type="ECO:0000259" key="8">
    <source>
        <dbReference type="PROSITE" id="PS50011"/>
    </source>
</evidence>
<evidence type="ECO:0000256" key="4">
    <source>
        <dbReference type="ARBA" id="ARBA00022741"/>
    </source>
</evidence>
<dbReference type="EC" id="2.7.11.1" evidence="1"/>
<keyword evidence="5 9" id="KW-0418">Kinase</keyword>
<dbReference type="InterPro" id="IPR019734">
    <property type="entry name" value="TPR_rpt"/>
</dbReference>
<proteinExistence type="predicted"/>
<dbReference type="CDD" id="cd14014">
    <property type="entry name" value="STKc_PknB_like"/>
    <property type="match status" value="1"/>
</dbReference>
<dbReference type="InterPro" id="IPR011009">
    <property type="entry name" value="Kinase-like_dom_sf"/>
</dbReference>
<evidence type="ECO:0000256" key="5">
    <source>
        <dbReference type="ARBA" id="ARBA00022777"/>
    </source>
</evidence>
<keyword evidence="4 7" id="KW-0547">Nucleotide-binding</keyword>
<keyword evidence="2" id="KW-0723">Serine/threonine-protein kinase</keyword>
<evidence type="ECO:0000256" key="6">
    <source>
        <dbReference type="ARBA" id="ARBA00022840"/>
    </source>
</evidence>
<dbReference type="PROSITE" id="PS50011">
    <property type="entry name" value="PROTEIN_KINASE_DOM"/>
    <property type="match status" value="1"/>
</dbReference>
<feature type="binding site" evidence="7">
    <location>
        <position position="578"/>
    </location>
    <ligand>
        <name>ATP</name>
        <dbReference type="ChEBI" id="CHEBI:30616"/>
    </ligand>
</feature>
<dbReference type="SMART" id="SM00220">
    <property type="entry name" value="S_TKc"/>
    <property type="match status" value="1"/>
</dbReference>
<keyword evidence="6 7" id="KW-0067">ATP-binding</keyword>
<dbReference type="InterPro" id="IPR008271">
    <property type="entry name" value="Ser/Thr_kinase_AS"/>
</dbReference>
<organism evidence="9 10">
    <name type="scientific">Tectimicrobiota bacterium</name>
    <dbReference type="NCBI Taxonomy" id="2528274"/>
    <lineage>
        <taxon>Bacteria</taxon>
        <taxon>Pseudomonadati</taxon>
        <taxon>Nitrospinota/Tectimicrobiota group</taxon>
        <taxon>Candidatus Tectimicrobiota</taxon>
    </lineage>
</organism>
<dbReference type="FunFam" id="1.10.510.10:FF:000021">
    <property type="entry name" value="Serine/threonine protein kinase"/>
    <property type="match status" value="1"/>
</dbReference>
<dbReference type="Gene3D" id="1.10.510.10">
    <property type="entry name" value="Transferase(Phosphotransferase) domain 1"/>
    <property type="match status" value="1"/>
</dbReference>
<dbReference type="PANTHER" id="PTHR43289:SF6">
    <property type="entry name" value="SERINE_THREONINE-PROTEIN KINASE NEKL-3"/>
    <property type="match status" value="1"/>
</dbReference>
<sequence length="804" mass="88444">MRLFAAEDTKKVDALYQQSDWNKIIALLGRKPPEEYDDIRLLNDLAVAYHQLQKFDQALAVCEQIGKLEPNPDLVRQQTELTPRYMRYHAIMGEVLYRKGEMDRALDIFTRLKVVGTRFSDKYYYSGRIHTKKGNYRMALFEFKGMVDNVPNRIRDAIRGLGELIAACPGQAEVYAQLHRACQQSGKLDEYLSRYKKELAEAPGALPAGLKVASLLFHKGDKAGAEKILASLNPEDNREKGWLALVRGDWALGEKGAPGAMPHYQAAEALLPPGDLTLVERLEDLLRRPDAGPDIRSKLAKLSEAGGDAERACRHLEAIVAALPADAEARTSLGRVLRTMMADAFAANDLEKAGGAADKLTQYFPQDAEAAAQAQQIREVLRSRRKEELERLLAGRIVPSKAAQAHFELASLERDFGAGEDVILSHLQKAAVERSPVRAEALREMSRIHLEKGAFDVAESVLDILFSLKLVEENRLEWGYDAAEAFEGKGQRKPAQKYYAMVAAADAGFRDAAAKAQALGQALQAAPQATAPAAPAGPVDPIQFLSRRYDGIVELGRGAMGVVYKARDKILDRQVAIKMILGDLGKDPEALGRFITEAQSAAALEHPGIITIYDIRTDDPMFIVMEFVDGKSLGGLVAGRKLPVAQFAKLAIRICEPLAFAHQAQVIHRDLKPDNIMVTKNGGVKVADFGLARKGGGSGMTQVGQVMGTPYYMSPEQIRGGAVDGRSDLYSLGIMFYELLTGAVPFKEGDIAYLHMHEEPPRISLKNPEVSKPLEDIVLRCLKKTPEERYQSVDELLEALKALA</sequence>
<dbReference type="SMART" id="SM00028">
    <property type="entry name" value="TPR"/>
    <property type="match status" value="2"/>
</dbReference>
<evidence type="ECO:0000256" key="7">
    <source>
        <dbReference type="PROSITE-ProRule" id="PRU10141"/>
    </source>
</evidence>
<name>A0A932I335_UNCTE</name>
<comment type="caution">
    <text evidence="9">The sequence shown here is derived from an EMBL/GenBank/DDBJ whole genome shotgun (WGS) entry which is preliminary data.</text>
</comment>
<dbReference type="AlphaFoldDB" id="A0A932I335"/>
<dbReference type="InterPro" id="IPR011990">
    <property type="entry name" value="TPR-like_helical_dom_sf"/>
</dbReference>
<evidence type="ECO:0000313" key="10">
    <source>
        <dbReference type="Proteomes" id="UP000782312"/>
    </source>
</evidence>
<dbReference type="Gene3D" id="1.25.40.10">
    <property type="entry name" value="Tetratricopeptide repeat domain"/>
    <property type="match status" value="2"/>
</dbReference>
<dbReference type="EMBL" id="JACPUR010000038">
    <property type="protein sequence ID" value="MBI3129198.1"/>
    <property type="molecule type" value="Genomic_DNA"/>
</dbReference>
<accession>A0A932I335</accession>
<feature type="domain" description="Protein kinase" evidence="8">
    <location>
        <begin position="549"/>
        <end position="803"/>
    </location>
</feature>
<dbReference type="SUPFAM" id="SSF56112">
    <property type="entry name" value="Protein kinase-like (PK-like)"/>
    <property type="match status" value="1"/>
</dbReference>
<dbReference type="PANTHER" id="PTHR43289">
    <property type="entry name" value="MITOGEN-ACTIVATED PROTEIN KINASE KINASE KINASE 20-RELATED"/>
    <property type="match status" value="1"/>
</dbReference>